<evidence type="ECO:0000313" key="1">
    <source>
        <dbReference type="EMBL" id="GAG49858.1"/>
    </source>
</evidence>
<protein>
    <submittedName>
        <fullName evidence="1">Uncharacterized protein</fullName>
    </submittedName>
</protein>
<gene>
    <name evidence="1" type="ORF">S01H1_84018</name>
</gene>
<organism evidence="1">
    <name type="scientific">marine sediment metagenome</name>
    <dbReference type="NCBI Taxonomy" id="412755"/>
    <lineage>
        <taxon>unclassified sequences</taxon>
        <taxon>metagenomes</taxon>
        <taxon>ecological metagenomes</taxon>
    </lineage>
</organism>
<sequence>MGHGFPRMNTEKKKVLAINPANKFASDTRNTFKRVDWIADG</sequence>
<proteinExistence type="predicted"/>
<dbReference type="EMBL" id="BARS01057255">
    <property type="protein sequence ID" value="GAG49858.1"/>
    <property type="molecule type" value="Genomic_DNA"/>
</dbReference>
<reference evidence="1" key="1">
    <citation type="journal article" date="2014" name="Front. Microbiol.">
        <title>High frequency of phylogenetically diverse reductive dehalogenase-homologous genes in deep subseafloor sedimentary metagenomes.</title>
        <authorList>
            <person name="Kawai M."/>
            <person name="Futagami T."/>
            <person name="Toyoda A."/>
            <person name="Takaki Y."/>
            <person name="Nishi S."/>
            <person name="Hori S."/>
            <person name="Arai W."/>
            <person name="Tsubouchi T."/>
            <person name="Morono Y."/>
            <person name="Uchiyama I."/>
            <person name="Ito T."/>
            <person name="Fujiyama A."/>
            <person name="Inagaki F."/>
            <person name="Takami H."/>
        </authorList>
    </citation>
    <scope>NUCLEOTIDE SEQUENCE</scope>
    <source>
        <strain evidence="1">Expedition CK06-06</strain>
    </source>
</reference>
<dbReference type="AlphaFoldDB" id="X0YN01"/>
<accession>X0YN01</accession>
<comment type="caution">
    <text evidence="1">The sequence shown here is derived from an EMBL/GenBank/DDBJ whole genome shotgun (WGS) entry which is preliminary data.</text>
</comment>
<name>X0YN01_9ZZZZ</name>